<keyword evidence="5 11" id="KW-0285">Flavoprotein</keyword>
<gene>
    <name evidence="14" type="ORF">SAMN05444370_101153</name>
</gene>
<name>A0A1H3VJI3_9RHOB</name>
<dbReference type="PANTHER" id="PTHR42716:SF2">
    <property type="entry name" value="L-ASPARTATE OXIDASE, CHLOROPLASTIC"/>
    <property type="match status" value="1"/>
</dbReference>
<feature type="domain" description="Fumarate reductase/succinate dehydrogenase flavoprotein-like C-terminal" evidence="13">
    <location>
        <begin position="474"/>
        <end position="503"/>
    </location>
</feature>
<evidence type="ECO:0000256" key="9">
    <source>
        <dbReference type="ARBA" id="ARBA00048305"/>
    </source>
</evidence>
<proteinExistence type="inferred from homology"/>
<dbReference type="SUPFAM" id="SSF46977">
    <property type="entry name" value="Succinate dehydrogenase/fumarate reductase flavoprotein C-terminal domain"/>
    <property type="match status" value="1"/>
</dbReference>
<evidence type="ECO:0000256" key="11">
    <source>
        <dbReference type="RuleBase" id="RU362049"/>
    </source>
</evidence>
<comment type="subcellular location">
    <subcellularLocation>
        <location evidence="11">Cytoplasm</location>
    </subcellularLocation>
</comment>
<dbReference type="Proteomes" id="UP000198703">
    <property type="component" value="Unassembled WGS sequence"/>
</dbReference>
<keyword evidence="6 11" id="KW-0662">Pyridine nucleotide biosynthesis</keyword>
<comment type="catalytic activity">
    <reaction evidence="9">
        <text>L-aspartate + O2 = iminosuccinate + H2O2</text>
        <dbReference type="Rhea" id="RHEA:25876"/>
        <dbReference type="ChEBI" id="CHEBI:15379"/>
        <dbReference type="ChEBI" id="CHEBI:16240"/>
        <dbReference type="ChEBI" id="CHEBI:29991"/>
        <dbReference type="ChEBI" id="CHEBI:77875"/>
        <dbReference type="EC" id="1.4.3.16"/>
    </reaction>
    <physiologicalReaction direction="left-to-right" evidence="9">
        <dbReference type="Rhea" id="RHEA:25877"/>
    </physiologicalReaction>
</comment>
<keyword evidence="8 11" id="KW-0560">Oxidoreductase</keyword>
<reference evidence="14 15" key="1">
    <citation type="submission" date="2016-10" db="EMBL/GenBank/DDBJ databases">
        <authorList>
            <person name="de Groot N.N."/>
        </authorList>
    </citation>
    <scope>NUCLEOTIDE SEQUENCE [LARGE SCALE GENOMIC DNA]</scope>
    <source>
        <strain evidence="14 15">DSM 15345</strain>
    </source>
</reference>
<evidence type="ECO:0000256" key="1">
    <source>
        <dbReference type="ARBA" id="ARBA00001974"/>
    </source>
</evidence>
<accession>A0A1H3VJI3</accession>
<dbReference type="PRINTS" id="PR00368">
    <property type="entry name" value="FADPNR"/>
</dbReference>
<dbReference type="SUPFAM" id="SSF51905">
    <property type="entry name" value="FAD/NAD(P)-binding domain"/>
    <property type="match status" value="1"/>
</dbReference>
<keyword evidence="7 11" id="KW-0274">FAD</keyword>
<dbReference type="UniPathway" id="UPA00253">
    <property type="reaction ID" value="UER00326"/>
</dbReference>
<dbReference type="EMBL" id="FNQM01000001">
    <property type="protein sequence ID" value="SDZ74940.1"/>
    <property type="molecule type" value="Genomic_DNA"/>
</dbReference>
<dbReference type="Pfam" id="PF02910">
    <property type="entry name" value="Succ_DH_flav_C"/>
    <property type="match status" value="1"/>
</dbReference>
<evidence type="ECO:0000256" key="5">
    <source>
        <dbReference type="ARBA" id="ARBA00022630"/>
    </source>
</evidence>
<evidence type="ECO:0000256" key="3">
    <source>
        <dbReference type="ARBA" id="ARBA00008562"/>
    </source>
</evidence>
<dbReference type="GO" id="GO:0005737">
    <property type="term" value="C:cytoplasm"/>
    <property type="evidence" value="ECO:0007669"/>
    <property type="project" value="UniProtKB-SubCell"/>
</dbReference>
<dbReference type="FunFam" id="3.90.700.10:FF:000002">
    <property type="entry name" value="L-aspartate oxidase"/>
    <property type="match status" value="1"/>
</dbReference>
<dbReference type="RefSeq" id="WP_093247572.1">
    <property type="nucleotide sequence ID" value="NZ_FNQM01000001.1"/>
</dbReference>
<dbReference type="InterPro" id="IPR036188">
    <property type="entry name" value="FAD/NAD-bd_sf"/>
</dbReference>
<evidence type="ECO:0000256" key="8">
    <source>
        <dbReference type="ARBA" id="ARBA00023002"/>
    </source>
</evidence>
<dbReference type="Gene3D" id="3.50.50.60">
    <property type="entry name" value="FAD/NAD(P)-binding domain"/>
    <property type="match status" value="1"/>
</dbReference>
<dbReference type="PANTHER" id="PTHR42716">
    <property type="entry name" value="L-ASPARTATE OXIDASE"/>
    <property type="match status" value="1"/>
</dbReference>
<evidence type="ECO:0000259" key="13">
    <source>
        <dbReference type="Pfam" id="PF02910"/>
    </source>
</evidence>
<dbReference type="EC" id="1.4.3.16" evidence="4 10"/>
<dbReference type="GO" id="GO:0008734">
    <property type="term" value="F:L-aspartate oxidase activity"/>
    <property type="evidence" value="ECO:0007669"/>
    <property type="project" value="UniProtKB-UniRule"/>
</dbReference>
<evidence type="ECO:0000259" key="12">
    <source>
        <dbReference type="Pfam" id="PF00890"/>
    </source>
</evidence>
<dbReference type="AlphaFoldDB" id="A0A1H3VJI3"/>
<dbReference type="Pfam" id="PF00890">
    <property type="entry name" value="FAD_binding_2"/>
    <property type="match status" value="1"/>
</dbReference>
<dbReference type="InterPro" id="IPR015939">
    <property type="entry name" value="Fum_Rdtase/Succ_DH_flav-like_C"/>
</dbReference>
<evidence type="ECO:0000313" key="15">
    <source>
        <dbReference type="Proteomes" id="UP000198703"/>
    </source>
</evidence>
<dbReference type="NCBIfam" id="TIGR00551">
    <property type="entry name" value="nadB"/>
    <property type="match status" value="1"/>
</dbReference>
<dbReference type="SUPFAM" id="SSF56425">
    <property type="entry name" value="Succinate dehydrogenase/fumarate reductase flavoprotein, catalytic domain"/>
    <property type="match status" value="1"/>
</dbReference>
<evidence type="ECO:0000256" key="10">
    <source>
        <dbReference type="NCBIfam" id="TIGR00551"/>
    </source>
</evidence>
<evidence type="ECO:0000256" key="4">
    <source>
        <dbReference type="ARBA" id="ARBA00012173"/>
    </source>
</evidence>
<evidence type="ECO:0000256" key="2">
    <source>
        <dbReference type="ARBA" id="ARBA00004950"/>
    </source>
</evidence>
<evidence type="ECO:0000313" key="14">
    <source>
        <dbReference type="EMBL" id="SDZ74940.1"/>
    </source>
</evidence>
<dbReference type="NCBIfam" id="NF005701">
    <property type="entry name" value="PRK07512.1"/>
    <property type="match status" value="1"/>
</dbReference>
<comment type="cofactor">
    <cofactor evidence="1 11">
        <name>FAD</name>
        <dbReference type="ChEBI" id="CHEBI:57692"/>
    </cofactor>
</comment>
<dbReference type="STRING" id="89524.SAMN05444370_101153"/>
<protein>
    <recommendedName>
        <fullName evidence="4 10">L-aspartate oxidase</fullName>
        <ecNumber evidence="4 10">1.4.3.16</ecNumber>
    </recommendedName>
</protein>
<keyword evidence="15" id="KW-1185">Reference proteome</keyword>
<comment type="similarity">
    <text evidence="3 11">Belongs to the FAD-dependent oxidoreductase 2 family. NadB subfamily.</text>
</comment>
<organism evidence="14 15">
    <name type="scientific">Rubrimonas cliftonensis</name>
    <dbReference type="NCBI Taxonomy" id="89524"/>
    <lineage>
        <taxon>Bacteria</taxon>
        <taxon>Pseudomonadati</taxon>
        <taxon>Pseudomonadota</taxon>
        <taxon>Alphaproteobacteria</taxon>
        <taxon>Rhodobacterales</taxon>
        <taxon>Paracoccaceae</taxon>
        <taxon>Rubrimonas</taxon>
    </lineage>
</organism>
<comment type="pathway">
    <text evidence="2 11">Cofactor biosynthesis; NAD(+) biosynthesis; iminoaspartate from L-aspartate (oxidase route): step 1/1.</text>
</comment>
<feature type="domain" description="FAD-dependent oxidoreductase 2 FAD-binding" evidence="12">
    <location>
        <begin position="14"/>
        <end position="385"/>
    </location>
</feature>
<sequence>MRSPPDTMFDAGGALIVGAGLAGLFTALKMAPAPCAVLSPDPLGAGASSAWAQGGVAAAIGVGDSAEAHARDTVAAGAGGVDPDVALAVAREAAARIDDLLEYGAPFDRDAEGRLAQSREAAHSFARIVRVKGDGAGAAIMAALIAAARAAPSITVVEGVRAGDLLVEDGRVAGVMAARSDDPYGEPLVFRARATVLATGGVGGLYAVTTNPPSVRGAGLGMAARAGALISDPEFVQFHPTGLAVATDPAPLASEALRGEGATLIDATGARFMPAIHPDAELAPRDVVARAIHARVSRGEPVFLDARQAVGARFPERFPTIAAHCRAAGIDPAREPIPVAPAQHYHMGGVRTDARGRSSLPGLWVCGETARTGLHGANRLASNSLLEALAFGARIAGDLQGIEPTAAPRRTPRPAPLPSRDAAAVDIAAETAALRRTMSDLVGVERDAEGLTEALRRIAAFERAAAPRSRDCLNMAAAATLIAAAALRREESRGGHWRRDFPDTGAGPASTDITLAEALAIRDAAETDTR</sequence>
<dbReference type="OrthoDB" id="9806724at2"/>
<evidence type="ECO:0000256" key="6">
    <source>
        <dbReference type="ARBA" id="ARBA00022642"/>
    </source>
</evidence>
<dbReference type="InterPro" id="IPR003953">
    <property type="entry name" value="FAD-dep_OxRdtase_2_FAD-bd"/>
</dbReference>
<dbReference type="InterPro" id="IPR005288">
    <property type="entry name" value="NadB"/>
</dbReference>
<comment type="function">
    <text evidence="11">Catalyzes the oxidation of L-aspartate to iminoaspartate.</text>
</comment>
<dbReference type="InterPro" id="IPR037099">
    <property type="entry name" value="Fum_R/Succ_DH_flav-like_C_sf"/>
</dbReference>
<dbReference type="InterPro" id="IPR027477">
    <property type="entry name" value="Succ_DH/fumarate_Rdtase_cat_sf"/>
</dbReference>
<dbReference type="Gene3D" id="1.20.58.100">
    <property type="entry name" value="Fumarate reductase/succinate dehydrogenase flavoprotein-like, C-terminal domain"/>
    <property type="match status" value="1"/>
</dbReference>
<dbReference type="GO" id="GO:0034628">
    <property type="term" value="P:'de novo' NAD+ biosynthetic process from L-aspartate"/>
    <property type="evidence" value="ECO:0007669"/>
    <property type="project" value="TreeGrafter"/>
</dbReference>
<evidence type="ECO:0000256" key="7">
    <source>
        <dbReference type="ARBA" id="ARBA00022827"/>
    </source>
</evidence>
<dbReference type="Gene3D" id="3.90.700.10">
    <property type="entry name" value="Succinate dehydrogenase/fumarate reductase flavoprotein, catalytic domain"/>
    <property type="match status" value="1"/>
</dbReference>